<name>A0ABU8WBQ7_9BURK</name>
<sequence>MTPVAHTKQACRISAADAAALVRSGSQLEYGTALAQPDVFDQALAERTAELHDVRIRGCLSMRPRAVLEADPQREHFHWFSWHHGGYDRKKGDAGLAN</sequence>
<dbReference type="Gene3D" id="3.40.1080.10">
    <property type="entry name" value="Glutaconate Coenzyme A-transferase"/>
    <property type="match status" value="1"/>
</dbReference>
<organism evidence="2 3">
    <name type="scientific">Variovorax humicola</name>
    <dbReference type="NCBI Taxonomy" id="1769758"/>
    <lineage>
        <taxon>Bacteria</taxon>
        <taxon>Pseudomonadati</taxon>
        <taxon>Pseudomonadota</taxon>
        <taxon>Betaproteobacteria</taxon>
        <taxon>Burkholderiales</taxon>
        <taxon>Comamonadaceae</taxon>
        <taxon>Variovorax</taxon>
    </lineage>
</organism>
<dbReference type="SUPFAM" id="SSF100950">
    <property type="entry name" value="NagB/RpiA/CoA transferase-like"/>
    <property type="match status" value="1"/>
</dbReference>
<dbReference type="InterPro" id="IPR037171">
    <property type="entry name" value="NagB/RpiA_transferase-like"/>
</dbReference>
<dbReference type="InterPro" id="IPR003702">
    <property type="entry name" value="ActCoA_hydro_N"/>
</dbReference>
<dbReference type="Pfam" id="PF02550">
    <property type="entry name" value="AcetylCoA_hydro"/>
    <property type="match status" value="1"/>
</dbReference>
<gene>
    <name evidence="2" type="ORF">WKW80_36850</name>
</gene>
<dbReference type="Proteomes" id="UP001363010">
    <property type="component" value="Unassembled WGS sequence"/>
</dbReference>
<dbReference type="EMBL" id="JBBKZV010000076">
    <property type="protein sequence ID" value="MEJ8827485.1"/>
    <property type="molecule type" value="Genomic_DNA"/>
</dbReference>
<accession>A0ABU8WBQ7</accession>
<comment type="caution">
    <text evidence="2">The sequence shown here is derived from an EMBL/GenBank/DDBJ whole genome shotgun (WGS) entry which is preliminary data.</text>
</comment>
<dbReference type="RefSeq" id="WP_340368504.1">
    <property type="nucleotide sequence ID" value="NZ_JBBKZV010000076.1"/>
</dbReference>
<evidence type="ECO:0000259" key="1">
    <source>
        <dbReference type="Pfam" id="PF02550"/>
    </source>
</evidence>
<keyword evidence="3" id="KW-1185">Reference proteome</keyword>
<protein>
    <recommendedName>
        <fullName evidence="1">Acetyl-CoA hydrolase/transferase N-terminal domain-containing protein</fullName>
    </recommendedName>
</protein>
<evidence type="ECO:0000313" key="3">
    <source>
        <dbReference type="Proteomes" id="UP001363010"/>
    </source>
</evidence>
<reference evidence="2 3" key="1">
    <citation type="submission" date="2024-03" db="EMBL/GenBank/DDBJ databases">
        <title>Novel species of the genus Variovorax.</title>
        <authorList>
            <person name="Liu Q."/>
            <person name="Xin Y.-H."/>
        </authorList>
    </citation>
    <scope>NUCLEOTIDE SEQUENCE [LARGE SCALE GENOMIC DNA]</scope>
    <source>
        <strain evidence="2 3">KACC 18501</strain>
    </source>
</reference>
<proteinExistence type="predicted"/>
<evidence type="ECO:0000313" key="2">
    <source>
        <dbReference type="EMBL" id="MEJ8827485.1"/>
    </source>
</evidence>
<feature type="domain" description="Acetyl-CoA hydrolase/transferase N-terminal" evidence="1">
    <location>
        <begin position="12"/>
        <end position="80"/>
    </location>
</feature>